<dbReference type="EMBL" id="ADMS01000056">
    <property type="protein sequence ID" value="EFF76066.1"/>
    <property type="molecule type" value="Genomic_DNA"/>
</dbReference>
<dbReference type="HOGENOM" id="CLU_2985949_0_0_4"/>
<comment type="caution">
    <text evidence="1">The sequence shown here is derived from an EMBL/GenBank/DDBJ whole genome shotgun (WGS) entry which is preliminary data.</text>
</comment>
<name>D4XAQ4_9BURK</name>
<accession>D4XAQ4</accession>
<sequence length="57" mass="6315">MWKCRNCDLEVLFSAVNPEIDEVGCFFLCPGCGHRNKLVNVGPYGDEDPITLAQADN</sequence>
<gene>
    <name evidence="1" type="ORF">HMPREF0004_2551</name>
</gene>
<organism evidence="1 2">
    <name type="scientific">Achromobacter piechaudii ATCC 43553</name>
    <dbReference type="NCBI Taxonomy" id="742159"/>
    <lineage>
        <taxon>Bacteria</taxon>
        <taxon>Pseudomonadati</taxon>
        <taxon>Pseudomonadota</taxon>
        <taxon>Betaproteobacteria</taxon>
        <taxon>Burkholderiales</taxon>
        <taxon>Alcaligenaceae</taxon>
        <taxon>Achromobacter</taxon>
    </lineage>
</organism>
<evidence type="ECO:0000313" key="2">
    <source>
        <dbReference type="Proteomes" id="UP000004510"/>
    </source>
</evidence>
<evidence type="ECO:0000313" key="1">
    <source>
        <dbReference type="EMBL" id="EFF76066.1"/>
    </source>
</evidence>
<dbReference type="AlphaFoldDB" id="D4XAQ4"/>
<dbReference type="Proteomes" id="UP000004510">
    <property type="component" value="Unassembled WGS sequence"/>
</dbReference>
<protein>
    <submittedName>
        <fullName evidence="1">Uncharacterized protein</fullName>
    </submittedName>
</protein>
<proteinExistence type="predicted"/>
<dbReference type="PATRIC" id="fig|742159.3.peg.3503"/>
<reference evidence="2" key="1">
    <citation type="submission" date="2010-03" db="EMBL/GenBank/DDBJ databases">
        <title>Complete sequence of Mobiluncus curtisii ATCC 43063.</title>
        <authorList>
            <person name="Muzny D."/>
            <person name="Qin X."/>
            <person name="Deng J."/>
            <person name="Jiang H."/>
            <person name="Liu Y."/>
            <person name="Qu J."/>
            <person name="Song X.-Z."/>
            <person name="Zhang L."/>
            <person name="Thornton R."/>
            <person name="Coyle M."/>
            <person name="Francisco L."/>
            <person name="Jackson L."/>
            <person name="Javaid M."/>
            <person name="Korchina V."/>
            <person name="Kovar C."/>
            <person name="Mata R."/>
            <person name="Mathew T."/>
            <person name="Ngo R."/>
            <person name="Nguyen L."/>
            <person name="Nguyen N."/>
            <person name="Okwuonu G."/>
            <person name="Ongeri F."/>
            <person name="Pham C."/>
            <person name="Simmons D."/>
            <person name="Wilczek-Boney K."/>
            <person name="Hale W."/>
            <person name="Jakkamsetti A."/>
            <person name="Pham P."/>
            <person name="Ruth R."/>
            <person name="San Lucas F."/>
            <person name="Warren J."/>
            <person name="Zhang J."/>
            <person name="Zhao Z."/>
            <person name="Zhou C."/>
            <person name="Zhu D."/>
            <person name="Lee S."/>
            <person name="Bess C."/>
            <person name="Blankenburg K."/>
            <person name="Forbes L."/>
            <person name="Fu Q."/>
            <person name="Gubbala S."/>
            <person name="Hirani K."/>
            <person name="Jayaseelan J.C."/>
            <person name="Lara F."/>
            <person name="Munidasa M."/>
            <person name="Palculict T."/>
            <person name="Patil S."/>
            <person name="Pu L.-L."/>
            <person name="Saada N."/>
            <person name="Tang L."/>
            <person name="Weissenberger G."/>
            <person name="Zhu Y."/>
            <person name="Hemphill L."/>
            <person name="Shang Y."/>
            <person name="Youmans B."/>
            <person name="Ayvaz T."/>
            <person name="Ross M."/>
            <person name="Santibanez J."/>
            <person name="Aqrawi P."/>
            <person name="Gross S."/>
            <person name="Joshi V."/>
            <person name="Fowler G."/>
            <person name="Nazareth L."/>
            <person name="Reid J."/>
            <person name="Worley K."/>
            <person name="Petrosino J."/>
            <person name="Highlander S."/>
            <person name="Gibbs R."/>
            <person name="Gibbs R."/>
        </authorList>
    </citation>
    <scope>NUCLEOTIDE SEQUENCE [LARGE SCALE GENOMIC DNA]</scope>
    <source>
        <strain evidence="2">ATCC 43553</strain>
    </source>
</reference>